<dbReference type="VEuPathDB" id="FungiDB:VP01_3183g2"/>
<dbReference type="OrthoDB" id="3269001at2759"/>
<reference evidence="1 2" key="1">
    <citation type="submission" date="2015-08" db="EMBL/GenBank/DDBJ databases">
        <title>Next Generation Sequencing and Analysis of the Genome of Puccinia sorghi L Schw, the Causal Agent of Maize Common Rust.</title>
        <authorList>
            <person name="Rochi L."/>
            <person name="Burguener G."/>
            <person name="Darino M."/>
            <person name="Turjanski A."/>
            <person name="Kreff E."/>
            <person name="Dieguez M.J."/>
            <person name="Sacco F."/>
        </authorList>
    </citation>
    <scope>NUCLEOTIDE SEQUENCE [LARGE SCALE GENOMIC DNA]</scope>
    <source>
        <strain evidence="1 2">RO10H11247</strain>
    </source>
</reference>
<evidence type="ECO:0000313" key="2">
    <source>
        <dbReference type="Proteomes" id="UP000037035"/>
    </source>
</evidence>
<gene>
    <name evidence="1" type="ORF">VP01_3183g2</name>
</gene>
<proteinExistence type="predicted"/>
<organism evidence="1 2">
    <name type="scientific">Puccinia sorghi</name>
    <dbReference type="NCBI Taxonomy" id="27349"/>
    <lineage>
        <taxon>Eukaryota</taxon>
        <taxon>Fungi</taxon>
        <taxon>Dikarya</taxon>
        <taxon>Basidiomycota</taxon>
        <taxon>Pucciniomycotina</taxon>
        <taxon>Pucciniomycetes</taxon>
        <taxon>Pucciniales</taxon>
        <taxon>Pucciniaceae</taxon>
        <taxon>Puccinia</taxon>
    </lineage>
</organism>
<dbReference type="STRING" id="27349.A0A0L6UZE5"/>
<name>A0A0L6UZE5_9BASI</name>
<dbReference type="Proteomes" id="UP000037035">
    <property type="component" value="Unassembled WGS sequence"/>
</dbReference>
<keyword evidence="2" id="KW-1185">Reference proteome</keyword>
<dbReference type="AlphaFoldDB" id="A0A0L6UZE5"/>
<sequence>MDPQLNLCQCPKCTLNSVTDPDGQVCQGQYVHPSTQQRHWAQDESSKAQTLVAATSSLMKLNLNSPKQPEKTPSVQEDSDVDDGCGTFILCFMAWLHLFCGVSHAKCCQAIQFLLHIIRSCRELKPQITFESAIPRDIRTIMKVLRINPQVEDYVCCIKCYLLYDLETAPSKCGYKITQESEICASENPKKSHIQKPHFTNPTSIFVMQSFENWLEWFLKLPEVEKLIDEWSQTLSSAPSDGIIDIQQSLGWKKIYSSRSTNSKTSLDLGFSLFMDWYNPLGKKISGKQKSMGVMSLTGQNIKTAKFTLGQKITVKLVALIGDIFATHKIGGFSSHSASFFCSWCKEQKTNIKSLEIETPTVFDQEKLVKKTGVHCSELNRLPYWNPVMNISLGMMHNWFEGVLQHHFCYWWGFTSKTTTKVNSNSKKKSFLHSVSEVVVPTGVTKMPNGLGTAKNRKLKTSKWHSLFAIHAPLACIDSDNFDACFEKNKNSIDNLWALVTCTIIIGSKKILIKHKHQFQEAYNTYLKTLINLYPSLQVLPNHHYALHIPDQVSHWGPLMQLSEFPGERLIEHTNSTIMNKFCQLQRLMALRGVDSIHDTSPAVSESPKKRNQMVLQMAFEGKIAYGIFGDIFKLSGGWDGEIVKQVRGGAVQHQWKNILHGHWAGHSPVCYYDP</sequence>
<comment type="caution">
    <text evidence="1">The sequence shown here is derived from an EMBL/GenBank/DDBJ whole genome shotgun (WGS) entry which is preliminary data.</text>
</comment>
<dbReference type="EMBL" id="LAVV01008150">
    <property type="protein sequence ID" value="KNZ53622.1"/>
    <property type="molecule type" value="Genomic_DNA"/>
</dbReference>
<dbReference type="PANTHER" id="PTHR31912">
    <property type="entry name" value="IP13529P"/>
    <property type="match status" value="1"/>
</dbReference>
<protein>
    <submittedName>
        <fullName evidence="1">Uncharacterized protein</fullName>
    </submittedName>
</protein>
<dbReference type="PANTHER" id="PTHR31912:SF34">
    <property type="entry name" value="NOTOCHORD-RELATED PROTEIN"/>
    <property type="match status" value="1"/>
</dbReference>
<evidence type="ECO:0000313" key="1">
    <source>
        <dbReference type="EMBL" id="KNZ53622.1"/>
    </source>
</evidence>
<accession>A0A0L6UZE5</accession>